<evidence type="ECO:0000313" key="4">
    <source>
        <dbReference type="Proteomes" id="UP000054826"/>
    </source>
</evidence>
<reference evidence="3 4" key="1">
    <citation type="submission" date="2015-01" db="EMBL/GenBank/DDBJ databases">
        <title>Evolution of Trichinella species and genotypes.</title>
        <authorList>
            <person name="Korhonen P.K."/>
            <person name="Edoardo P."/>
            <person name="Giuseppe L.R."/>
            <person name="Gasser R.B."/>
        </authorList>
    </citation>
    <scope>NUCLEOTIDE SEQUENCE [LARGE SCALE GENOMIC DNA]</scope>
    <source>
        <strain evidence="2">ISS176</strain>
        <strain evidence="1">ISS588</strain>
    </source>
</reference>
<dbReference type="Proteomes" id="UP000054805">
    <property type="component" value="Unassembled WGS sequence"/>
</dbReference>
<name>A0A0V1HBS9_TRIPS</name>
<dbReference type="EMBL" id="JYDV01000094">
    <property type="protein sequence ID" value="KRZ35236.1"/>
    <property type="molecule type" value="Genomic_DNA"/>
</dbReference>
<comment type="caution">
    <text evidence="1">The sequence shown here is derived from an EMBL/GenBank/DDBJ whole genome shotgun (WGS) entry which is preliminary data.</text>
</comment>
<organism evidence="1 3">
    <name type="scientific">Trichinella pseudospiralis</name>
    <name type="common">Parasitic roundworm</name>
    <dbReference type="NCBI Taxonomy" id="6337"/>
    <lineage>
        <taxon>Eukaryota</taxon>
        <taxon>Metazoa</taxon>
        <taxon>Ecdysozoa</taxon>
        <taxon>Nematoda</taxon>
        <taxon>Enoplea</taxon>
        <taxon>Dorylaimia</taxon>
        <taxon>Trichinellida</taxon>
        <taxon>Trichinellidae</taxon>
        <taxon>Trichinella</taxon>
    </lineage>
</organism>
<evidence type="ECO:0000313" key="1">
    <source>
        <dbReference type="EMBL" id="KRZ07975.1"/>
    </source>
</evidence>
<protein>
    <submittedName>
        <fullName evidence="1">Uncharacterized protein</fullName>
    </submittedName>
</protein>
<gene>
    <name evidence="1" type="ORF">T4B_1802</name>
    <name evidence="2" type="ORF">T4C_7224</name>
</gene>
<dbReference type="Proteomes" id="UP000054826">
    <property type="component" value="Unassembled WGS sequence"/>
</dbReference>
<proteinExistence type="predicted"/>
<dbReference type="AlphaFoldDB" id="A0A0V1HBS9"/>
<evidence type="ECO:0000313" key="3">
    <source>
        <dbReference type="Proteomes" id="UP000054805"/>
    </source>
</evidence>
<sequence>MRYISIHADLQVPGAEWNCISSAIGRNEWNKNLHAIMLRDDCRDWLFRRKAWTWSRSKKLDFNNQKTSTLFYDELTEVEVLRKKVKQKSKYNQRSIQTSTQASSNYNATWRLLFNYANYFRLNLLSSSDGVLLYFV</sequence>
<keyword evidence="3" id="KW-1185">Reference proteome</keyword>
<dbReference type="EMBL" id="JYDS01000406">
    <property type="protein sequence ID" value="KRZ07975.1"/>
    <property type="molecule type" value="Genomic_DNA"/>
</dbReference>
<accession>A0A0V1HBS9</accession>
<evidence type="ECO:0000313" key="2">
    <source>
        <dbReference type="EMBL" id="KRZ35236.1"/>
    </source>
</evidence>